<evidence type="ECO:0000313" key="3">
    <source>
        <dbReference type="EMBL" id="KAG7310833.1"/>
    </source>
</evidence>
<feature type="signal peptide" evidence="2">
    <location>
        <begin position="1"/>
        <end position="20"/>
    </location>
</feature>
<feature type="compositionally biased region" description="Pro residues" evidence="1">
    <location>
        <begin position="43"/>
        <end position="64"/>
    </location>
</feature>
<evidence type="ECO:0000256" key="2">
    <source>
        <dbReference type="SAM" id="SignalP"/>
    </source>
</evidence>
<proteinExistence type="predicted"/>
<protein>
    <submittedName>
        <fullName evidence="3">Uncharacterized protein</fullName>
    </submittedName>
</protein>
<accession>A0ABQ7R0M2</accession>
<evidence type="ECO:0000256" key="1">
    <source>
        <dbReference type="SAM" id="MobiDB-lite"/>
    </source>
</evidence>
<feature type="compositionally biased region" description="Polar residues" evidence="1">
    <location>
        <begin position="160"/>
        <end position="179"/>
    </location>
</feature>
<keyword evidence="2" id="KW-0732">Signal</keyword>
<feature type="chain" id="PRO_5046419017" evidence="2">
    <location>
        <begin position="21"/>
        <end position="193"/>
    </location>
</feature>
<name>A0ABQ7R0M2_PLUXY</name>
<evidence type="ECO:0000313" key="4">
    <source>
        <dbReference type="Proteomes" id="UP000823941"/>
    </source>
</evidence>
<keyword evidence="4" id="KW-1185">Reference proteome</keyword>
<feature type="compositionally biased region" description="Low complexity" evidence="1">
    <location>
        <begin position="82"/>
        <end position="133"/>
    </location>
</feature>
<feature type="compositionally biased region" description="Low complexity" evidence="1">
    <location>
        <begin position="143"/>
        <end position="155"/>
    </location>
</feature>
<comment type="caution">
    <text evidence="3">The sequence shown here is derived from an EMBL/GenBank/DDBJ whole genome shotgun (WGS) entry which is preliminary data.</text>
</comment>
<reference evidence="3 4" key="1">
    <citation type="submission" date="2021-06" db="EMBL/GenBank/DDBJ databases">
        <title>A haploid diamondback moth (Plutella xylostella L.) genome assembly resolves 31 chromosomes and identifies a diamide resistance mutation.</title>
        <authorList>
            <person name="Ward C.M."/>
            <person name="Perry K.D."/>
            <person name="Baker G."/>
            <person name="Powis K."/>
            <person name="Heckel D.G."/>
            <person name="Baxter S.W."/>
        </authorList>
    </citation>
    <scope>NUCLEOTIDE SEQUENCE [LARGE SCALE GENOMIC DNA]</scope>
    <source>
        <strain evidence="3 4">LV</strain>
        <tissue evidence="3">Single pupa</tissue>
    </source>
</reference>
<organism evidence="3 4">
    <name type="scientific">Plutella xylostella</name>
    <name type="common">Diamondback moth</name>
    <name type="synonym">Plutella maculipennis</name>
    <dbReference type="NCBI Taxonomy" id="51655"/>
    <lineage>
        <taxon>Eukaryota</taxon>
        <taxon>Metazoa</taxon>
        <taxon>Ecdysozoa</taxon>
        <taxon>Arthropoda</taxon>
        <taxon>Hexapoda</taxon>
        <taxon>Insecta</taxon>
        <taxon>Pterygota</taxon>
        <taxon>Neoptera</taxon>
        <taxon>Endopterygota</taxon>
        <taxon>Lepidoptera</taxon>
        <taxon>Glossata</taxon>
        <taxon>Ditrysia</taxon>
        <taxon>Yponomeutoidea</taxon>
        <taxon>Plutellidae</taxon>
        <taxon>Plutella</taxon>
    </lineage>
</organism>
<gene>
    <name evidence="3" type="ORF">JYU34_003659</name>
</gene>
<dbReference type="EMBL" id="JAHIBW010000005">
    <property type="protein sequence ID" value="KAG7310833.1"/>
    <property type="molecule type" value="Genomic_DNA"/>
</dbReference>
<feature type="region of interest" description="Disordered" evidence="1">
    <location>
        <begin position="36"/>
        <end position="193"/>
    </location>
</feature>
<sequence>MWRGTLVIALIVAYAGSSEGRFRDAVQRIKRSPHYNNDCSPHFYPPPPPPPPPRPFWPPPPPPYWRHYHHHHGFDQDFQNHQGQGQAQSQAQSQVQSQAQSQAQSQMQSQAQSQAQSQSQTQQQSQLQSQGLQYPGPMQEESQAQGRPAQLQQGPPQQPCSNCGQQGNSAVSNSRSDSGSAIALAIARTPEKN</sequence>
<dbReference type="Proteomes" id="UP000823941">
    <property type="component" value="Chromosome 5"/>
</dbReference>